<name>A4JKZ0_BURVG</name>
<evidence type="ECO:0000313" key="2">
    <source>
        <dbReference type="Proteomes" id="UP000002287"/>
    </source>
</evidence>
<evidence type="ECO:0000313" key="1">
    <source>
        <dbReference type="EMBL" id="ABO56943.1"/>
    </source>
</evidence>
<dbReference type="EMBL" id="CP000615">
    <property type="protein sequence ID" value="ABO56943.1"/>
    <property type="molecule type" value="Genomic_DNA"/>
</dbReference>
<dbReference type="AlphaFoldDB" id="A4JKZ0"/>
<sequence>MSIHMLVREIDSKRCLPCARDDEVDISFDDKSARKNRYCAMARIRSLSRLIRSKGSECGHWPALRAIAPTFIGRLPIIQPSERYI</sequence>
<reference evidence="2" key="1">
    <citation type="submission" date="2007-03" db="EMBL/GenBank/DDBJ databases">
        <title>Complete sequence of chromosome 2 of Burkholderia vietnamiensis G4.</title>
        <authorList>
            <consortium name="US DOE Joint Genome Institute"/>
            <person name="Copeland A."/>
            <person name="Lucas S."/>
            <person name="Lapidus A."/>
            <person name="Barry K."/>
            <person name="Detter J.C."/>
            <person name="Glavina del Rio T."/>
            <person name="Hammon N."/>
            <person name="Israni S."/>
            <person name="Dalin E."/>
            <person name="Tice H."/>
            <person name="Pitluck S."/>
            <person name="Chain P."/>
            <person name="Malfatti S."/>
            <person name="Shin M."/>
            <person name="Vergez L."/>
            <person name="Schmutz J."/>
            <person name="Larimer F."/>
            <person name="Land M."/>
            <person name="Hauser L."/>
            <person name="Kyrpides N."/>
            <person name="Tiedje J."/>
            <person name="Richardson P."/>
        </authorList>
    </citation>
    <scope>NUCLEOTIDE SEQUENCE [LARGE SCALE GENOMIC DNA]</scope>
    <source>
        <strain evidence="2">G4 / LMG 22486</strain>
    </source>
</reference>
<organism evidence="1 2">
    <name type="scientific">Burkholderia vietnamiensis (strain G4 / LMG 22486)</name>
    <name type="common">Burkholderia cepacia (strain R1808)</name>
    <dbReference type="NCBI Taxonomy" id="269482"/>
    <lineage>
        <taxon>Bacteria</taxon>
        <taxon>Pseudomonadati</taxon>
        <taxon>Pseudomonadota</taxon>
        <taxon>Betaproteobacteria</taxon>
        <taxon>Burkholderiales</taxon>
        <taxon>Burkholderiaceae</taxon>
        <taxon>Burkholderia</taxon>
        <taxon>Burkholderia cepacia complex</taxon>
    </lineage>
</organism>
<protein>
    <submittedName>
        <fullName evidence="1">Uncharacterized protein</fullName>
    </submittedName>
</protein>
<gene>
    <name evidence="1" type="ordered locus">Bcep1808_3962</name>
</gene>
<proteinExistence type="predicted"/>
<dbReference type="Proteomes" id="UP000002287">
    <property type="component" value="Chromosome 2"/>
</dbReference>
<accession>A4JKZ0</accession>
<dbReference type="KEGG" id="bvi:Bcep1808_3962"/>
<dbReference type="HOGENOM" id="CLU_2506430_0_0_4"/>